<reference evidence="1 2" key="1">
    <citation type="submission" date="2014-03" db="EMBL/GenBank/DDBJ databases">
        <title>Draft genome sequence of the novel thermoacidophilic archaea Acidianus copahuensis ALE1 strain, isolated from Copahue volcanic area in Neuquen Argentina.</title>
        <authorList>
            <person name="Urbieta M.S."/>
            <person name="Rascovan N."/>
            <person name="Castro C."/>
            <person name="Revale S."/>
            <person name="Giaveno M.A."/>
            <person name="Vazquez M.P."/>
            <person name="Donati E.R."/>
        </authorList>
    </citation>
    <scope>NUCLEOTIDE SEQUENCE [LARGE SCALE GENOMIC DNA]</scope>
    <source>
        <strain evidence="1 2">ALE1</strain>
    </source>
</reference>
<dbReference type="Proteomes" id="UP000024332">
    <property type="component" value="Unassembled WGS sequence"/>
</dbReference>
<dbReference type="OrthoDB" id="33450at2157"/>
<dbReference type="STRING" id="1160895.CM19_02810"/>
<name>A0A031LVK1_9CREN</name>
<protein>
    <submittedName>
        <fullName evidence="1">Uncharacterized protein</fullName>
    </submittedName>
</protein>
<dbReference type="AlphaFoldDB" id="A0A031LVK1"/>
<comment type="caution">
    <text evidence="1">The sequence shown here is derived from an EMBL/GenBank/DDBJ whole genome shotgun (WGS) entry which is preliminary data.</text>
</comment>
<evidence type="ECO:0000313" key="1">
    <source>
        <dbReference type="EMBL" id="EZQ11143.1"/>
    </source>
</evidence>
<sequence length="90" mass="10642">MIDKEKLGKKVVHNKLEDCDLYVIEDEKTYLVFIFHGKYIYFKVTPSFPGKWNCEEAIYYPYGLFGFVRHDEDITNKIKMKIEVLKSAGL</sequence>
<gene>
    <name evidence="1" type="ORF">CM19_02810</name>
</gene>
<proteinExistence type="predicted"/>
<accession>A0A031LVK1</accession>
<dbReference type="EMBL" id="JFZT01000017">
    <property type="protein sequence ID" value="EZQ11143.1"/>
    <property type="molecule type" value="Genomic_DNA"/>
</dbReference>
<evidence type="ECO:0000313" key="2">
    <source>
        <dbReference type="Proteomes" id="UP000024332"/>
    </source>
</evidence>
<dbReference type="RefSeq" id="WP_048098864.1">
    <property type="nucleotide sequence ID" value="NZ_JFZT01000017.1"/>
</dbReference>
<keyword evidence="2" id="KW-1185">Reference proteome</keyword>
<organism evidence="1 2">
    <name type="scientific">Candidatus Acidianus copahuensis</name>
    <dbReference type="NCBI Taxonomy" id="1160895"/>
    <lineage>
        <taxon>Archaea</taxon>
        <taxon>Thermoproteota</taxon>
        <taxon>Thermoprotei</taxon>
        <taxon>Sulfolobales</taxon>
        <taxon>Sulfolobaceae</taxon>
        <taxon>Acidianus</taxon>
    </lineage>
</organism>